<reference evidence="8" key="1">
    <citation type="submission" date="2025-08" db="UniProtKB">
        <authorList>
            <consortium name="RefSeq"/>
        </authorList>
    </citation>
    <scope>IDENTIFICATION</scope>
</reference>
<feature type="transmembrane region" description="Helical" evidence="5">
    <location>
        <begin position="494"/>
        <end position="511"/>
    </location>
</feature>
<name>A0A6P7SZX2_9MOLL</name>
<accession>A0A6P7SZX2</accession>
<comment type="subcellular location">
    <subcellularLocation>
        <location evidence="1">Membrane</location>
        <topology evidence="1">Multi-pass membrane protein</topology>
    </subcellularLocation>
</comment>
<gene>
    <name evidence="8" type="primary">LOC115218329</name>
</gene>
<feature type="transmembrane region" description="Helical" evidence="5">
    <location>
        <begin position="235"/>
        <end position="257"/>
    </location>
</feature>
<evidence type="ECO:0000313" key="8">
    <source>
        <dbReference type="RefSeq" id="XP_029643939.1"/>
    </source>
</evidence>
<dbReference type="KEGG" id="osn:115218329"/>
<dbReference type="InterPro" id="IPR036259">
    <property type="entry name" value="MFS_trans_sf"/>
</dbReference>
<dbReference type="PANTHER" id="PTHR24064">
    <property type="entry name" value="SOLUTE CARRIER FAMILY 22 MEMBER"/>
    <property type="match status" value="1"/>
</dbReference>
<feature type="transmembrane region" description="Helical" evidence="5">
    <location>
        <begin position="149"/>
        <end position="168"/>
    </location>
</feature>
<dbReference type="RefSeq" id="XP_029643939.1">
    <property type="nucleotide sequence ID" value="XM_029788079.2"/>
</dbReference>
<keyword evidence="2 5" id="KW-0812">Transmembrane</keyword>
<feature type="transmembrane region" description="Helical" evidence="5">
    <location>
        <begin position="366"/>
        <end position="386"/>
    </location>
</feature>
<evidence type="ECO:0000256" key="3">
    <source>
        <dbReference type="ARBA" id="ARBA00022989"/>
    </source>
</evidence>
<feature type="domain" description="Major facilitator superfamily (MFS) profile" evidence="6">
    <location>
        <begin position="36"/>
        <end position="539"/>
    </location>
</feature>
<feature type="transmembrane region" description="Helical" evidence="5">
    <location>
        <begin position="451"/>
        <end position="473"/>
    </location>
</feature>
<dbReference type="Pfam" id="PF00083">
    <property type="entry name" value="Sugar_tr"/>
    <property type="match status" value="1"/>
</dbReference>
<dbReference type="GO" id="GO:0022857">
    <property type="term" value="F:transmembrane transporter activity"/>
    <property type="evidence" value="ECO:0007669"/>
    <property type="project" value="InterPro"/>
</dbReference>
<proteinExistence type="predicted"/>
<dbReference type="InterPro" id="IPR005828">
    <property type="entry name" value="MFS_sugar_transport-like"/>
</dbReference>
<evidence type="ECO:0000256" key="4">
    <source>
        <dbReference type="ARBA" id="ARBA00023136"/>
    </source>
</evidence>
<evidence type="ECO:0000259" key="6">
    <source>
        <dbReference type="PROSITE" id="PS50850"/>
    </source>
</evidence>
<dbReference type="InterPro" id="IPR020846">
    <property type="entry name" value="MFS_dom"/>
</dbReference>
<keyword evidence="4 5" id="KW-0472">Membrane</keyword>
<dbReference type="SUPFAM" id="SSF103473">
    <property type="entry name" value="MFS general substrate transporter"/>
    <property type="match status" value="1"/>
</dbReference>
<dbReference type="Proteomes" id="UP000515154">
    <property type="component" value="Linkage group LG13"/>
</dbReference>
<feature type="transmembrane region" description="Helical" evidence="5">
    <location>
        <begin position="428"/>
        <end position="445"/>
    </location>
</feature>
<evidence type="ECO:0000256" key="1">
    <source>
        <dbReference type="ARBA" id="ARBA00004141"/>
    </source>
</evidence>
<feature type="transmembrane region" description="Helical" evidence="5">
    <location>
        <begin position="398"/>
        <end position="421"/>
    </location>
</feature>
<evidence type="ECO:0000313" key="7">
    <source>
        <dbReference type="Proteomes" id="UP000515154"/>
    </source>
</evidence>
<feature type="transmembrane region" description="Helical" evidence="5">
    <location>
        <begin position="263"/>
        <end position="282"/>
    </location>
</feature>
<dbReference type="PROSITE" id="PS50850">
    <property type="entry name" value="MFS"/>
    <property type="match status" value="1"/>
</dbReference>
<feature type="transmembrane region" description="Helical" evidence="5">
    <location>
        <begin position="35"/>
        <end position="57"/>
    </location>
</feature>
<feature type="transmembrane region" description="Helical" evidence="5">
    <location>
        <begin position="517"/>
        <end position="534"/>
    </location>
</feature>
<evidence type="ECO:0000256" key="2">
    <source>
        <dbReference type="ARBA" id="ARBA00022692"/>
    </source>
</evidence>
<dbReference type="Gene3D" id="1.20.1250.20">
    <property type="entry name" value="MFS general substrate transporter like domains"/>
    <property type="match status" value="1"/>
</dbReference>
<dbReference type="GO" id="GO:0016020">
    <property type="term" value="C:membrane"/>
    <property type="evidence" value="ECO:0007669"/>
    <property type="project" value="UniProtKB-SubCell"/>
</dbReference>
<organism evidence="7 8">
    <name type="scientific">Octopus sinensis</name>
    <name type="common">East Asian common octopus</name>
    <dbReference type="NCBI Taxonomy" id="2607531"/>
    <lineage>
        <taxon>Eukaryota</taxon>
        <taxon>Metazoa</taxon>
        <taxon>Spiralia</taxon>
        <taxon>Lophotrochozoa</taxon>
        <taxon>Mollusca</taxon>
        <taxon>Cephalopoda</taxon>
        <taxon>Coleoidea</taxon>
        <taxon>Octopodiformes</taxon>
        <taxon>Octopoda</taxon>
        <taxon>Incirrata</taxon>
        <taxon>Octopodidae</taxon>
        <taxon>Octopus</taxon>
    </lineage>
</organism>
<keyword evidence="7" id="KW-1185">Reference proteome</keyword>
<keyword evidence="3 5" id="KW-1133">Transmembrane helix</keyword>
<sequence>MNEELTTREFKDLSTSEITEKILKECGGYGLFQKILTIFVLIFVIVDALGALAMVFIRETVPFACYPANFNESMIPSNISLDEFLNDVTVKKGKCSVYNLDTEDGFYVLPTSNSTKEPCNYGRKFYTEDLSSIVSEFELVCDKEWLKNIAVSAIFAGILVGNLVFGIFSDRFGRYKTFCIGEIVYMVCSLTKINAPNYIVFVVMYFLEGFGSAGTYIILYTILIECVSQNYRMRLNFAFHGTFAVGEIILGGVAYLLRKWQHLLYAAWFPHILIFIIALKYLPESPRWLLNKQRFAEAEKSFNKIAKLNGKDNEDMVNLIRELQRKAESKSKFDDAVVENENFGYKQRISEKPKTVIDLLKRPRSAMISINIWFNWFVNSMLYYGVTLNSVEMSGNRYVNYLMMAVIEIPATLLGCITFHWFGHRKPIVFFMVFGGINCIVSNFVPKANFWFPLMLAVFGKLGVTASFFGIYLTSVELFPTAVRNSGMGTASSFARVGGILAPIILGLSIYGSWIPLSFYGVFGIVAGLLILLLPEMKDACLLQTVEDMHNL</sequence>
<dbReference type="CDD" id="cd17317">
    <property type="entry name" value="MFS_SLC22"/>
    <property type="match status" value="1"/>
</dbReference>
<evidence type="ECO:0000256" key="5">
    <source>
        <dbReference type="SAM" id="Phobius"/>
    </source>
</evidence>
<feature type="transmembrane region" description="Helical" evidence="5">
    <location>
        <begin position="199"/>
        <end position="223"/>
    </location>
</feature>
<protein>
    <submittedName>
        <fullName evidence="8">Organic cation transporter protein-like</fullName>
    </submittedName>
</protein>
<dbReference type="AlphaFoldDB" id="A0A6P7SZX2"/>